<dbReference type="PANTHER" id="PTHR33480:SF1">
    <property type="entry name" value="TYR RECOMBINASE DOMAIN-CONTAINING PROTEIN"/>
    <property type="match status" value="1"/>
</dbReference>
<name>A0ABM3MYA1_GALME</name>
<keyword evidence="1" id="KW-1185">Reference proteome</keyword>
<reference evidence="2" key="1">
    <citation type="submission" date="2025-08" db="UniProtKB">
        <authorList>
            <consortium name="RefSeq"/>
        </authorList>
    </citation>
    <scope>IDENTIFICATION</scope>
    <source>
        <tissue evidence="2">Whole larvae</tissue>
    </source>
</reference>
<dbReference type="Proteomes" id="UP001652740">
    <property type="component" value="Unplaced"/>
</dbReference>
<sequence>MRPDKISFVAKSDLLICAFGSQYMKNHREMHFVNVISRKMRELAKLLIEIRKKDQSVKDLLGALNPKYYDLIVSATKVVGKYDSEKDRFDSPTFAMNISTSIKQCCNIAFMLALKKQGPYMEVNTAEIEAGLKTLIHLIDSNWKYDVSSQAASDLNKKKWNKVTIIPLANDLKILKKFLNKHAEEAANKIKEGSYHLGVYIQLLETIYCRVLLLNRRRPGELQRITLHDYLENDLNTSEKYEEFDRTLSASERVLVKTFKRVVVRGKRGREVPVLFSKEVQGDIKLLLTIRDKFVSTTNKLLFGNPGFENSIYGYKVLERYSRLSGAKNPKAISSTRLRKHLATLSQIFSMSENDLEQLATFMGHTNEVHKKSYRLPDDVYQTAKISKLLILMEDGKADAYRGKGLDGIDLDLNEELQEEEKIVNDDILDFDLPTPQLSVENSCVQPGIWIENKISEPNHQVMTITDKRIEKGKKRNLVPWSMEQKKVVTKFFKSHIQNKKPPRKLECENLKGQYPELLQNKDWLKIKVFIQNIYSKK</sequence>
<dbReference type="RefSeq" id="XP_052756327.1">
    <property type="nucleotide sequence ID" value="XM_052900367.1"/>
</dbReference>
<dbReference type="InterPro" id="IPR011010">
    <property type="entry name" value="DNA_brk_join_enz"/>
</dbReference>
<protein>
    <submittedName>
        <fullName evidence="2">Uncharacterized protein LOC128201936</fullName>
    </submittedName>
</protein>
<proteinExistence type="predicted"/>
<dbReference type="SUPFAM" id="SSF56349">
    <property type="entry name" value="DNA breaking-rejoining enzymes"/>
    <property type="match status" value="1"/>
</dbReference>
<dbReference type="GeneID" id="128201936"/>
<accession>A0ABM3MYA1</accession>
<evidence type="ECO:0000313" key="2">
    <source>
        <dbReference type="RefSeq" id="XP_052756327.1"/>
    </source>
</evidence>
<evidence type="ECO:0000313" key="1">
    <source>
        <dbReference type="Proteomes" id="UP001652740"/>
    </source>
</evidence>
<organism evidence="1 2">
    <name type="scientific">Galleria mellonella</name>
    <name type="common">Greater wax moth</name>
    <dbReference type="NCBI Taxonomy" id="7137"/>
    <lineage>
        <taxon>Eukaryota</taxon>
        <taxon>Metazoa</taxon>
        <taxon>Ecdysozoa</taxon>
        <taxon>Arthropoda</taxon>
        <taxon>Hexapoda</taxon>
        <taxon>Insecta</taxon>
        <taxon>Pterygota</taxon>
        <taxon>Neoptera</taxon>
        <taxon>Endopterygota</taxon>
        <taxon>Lepidoptera</taxon>
        <taxon>Glossata</taxon>
        <taxon>Ditrysia</taxon>
        <taxon>Pyraloidea</taxon>
        <taxon>Pyralidae</taxon>
        <taxon>Galleriinae</taxon>
        <taxon>Galleria</taxon>
    </lineage>
</organism>
<gene>
    <name evidence="2" type="primary">LOC128201936</name>
</gene>
<dbReference type="PANTHER" id="PTHR33480">
    <property type="entry name" value="SET DOMAIN-CONTAINING PROTEIN-RELATED"/>
    <property type="match status" value="1"/>
</dbReference>